<feature type="region of interest" description="Disordered" evidence="1">
    <location>
        <begin position="46"/>
        <end position="218"/>
    </location>
</feature>
<accession>A0AAQ4EUK7</accession>
<evidence type="ECO:0000256" key="1">
    <source>
        <dbReference type="SAM" id="MobiDB-lite"/>
    </source>
</evidence>
<feature type="region of interest" description="Disordered" evidence="1">
    <location>
        <begin position="334"/>
        <end position="361"/>
    </location>
</feature>
<keyword evidence="3" id="KW-1185">Reference proteome</keyword>
<feature type="compositionally biased region" description="Polar residues" evidence="1">
    <location>
        <begin position="138"/>
        <end position="149"/>
    </location>
</feature>
<dbReference type="EMBL" id="JARKHS020010953">
    <property type="protein sequence ID" value="KAK8778268.1"/>
    <property type="molecule type" value="Genomic_DNA"/>
</dbReference>
<dbReference type="Proteomes" id="UP001321473">
    <property type="component" value="Unassembled WGS sequence"/>
</dbReference>
<dbReference type="AlphaFoldDB" id="A0AAQ4EUK7"/>
<feature type="compositionally biased region" description="Low complexity" evidence="1">
    <location>
        <begin position="235"/>
        <end position="261"/>
    </location>
</feature>
<organism evidence="2 3">
    <name type="scientific">Amblyomma americanum</name>
    <name type="common">Lone star tick</name>
    <dbReference type="NCBI Taxonomy" id="6943"/>
    <lineage>
        <taxon>Eukaryota</taxon>
        <taxon>Metazoa</taxon>
        <taxon>Ecdysozoa</taxon>
        <taxon>Arthropoda</taxon>
        <taxon>Chelicerata</taxon>
        <taxon>Arachnida</taxon>
        <taxon>Acari</taxon>
        <taxon>Parasitiformes</taxon>
        <taxon>Ixodida</taxon>
        <taxon>Ixodoidea</taxon>
        <taxon>Ixodidae</taxon>
        <taxon>Amblyomminae</taxon>
        <taxon>Amblyomma</taxon>
    </lineage>
</organism>
<proteinExistence type="predicted"/>
<sequence>MTLIPNCKITGDDDQSQFVTKDTEAIFGGTEKILADADTFSKRIERRRSLAGPKDTTELAYRSEADMSRGPRTARRGPQSRSAGVAKKSQAKKGKTATRDFYDQSDRDKKTKPSRRKPVKSTAAASDEELSKRERDQQSSAESVRSSGGVSDAADKDAPPPPAPVAPQPAMQRIPATQEEQDDFITASKEPPKRPTRESRRSKSSEGTDGGSQGTAEGLTVADLAMVLLDVLSAEQQQQQQRKGQLQEQLQQTPRTRQQPPCEACASQENLCGQCGTLRRGQKLTLSRCDKCESSYEERESGVPKTSKNHSPMRRPERSTHFYETAESDYDYAESRRKPKKLFSQAKRGSRGTGRHRSETPTAIEETTATQVVETSEEAPNCSVDPRYGYVAEKMEPYYGDGYDLLPHDYYGQEAFYSYFHDANAPYYGNVWEPGPAQACLCSGPYGAAFPVEWPQRGPYAELCPCVKEAPQETILRREEVWTEDGKHRHRVQEILEGSPASPSGANIGLERFKVHYGTPLQSQRLRRNANFEAEVICRKARRALEDRALRHLEFCGGLSRRLKHHENSSGGPTKDKPR</sequence>
<feature type="compositionally biased region" description="Basic and acidic residues" evidence="1">
    <location>
        <begin position="190"/>
        <end position="206"/>
    </location>
</feature>
<evidence type="ECO:0000313" key="3">
    <source>
        <dbReference type="Proteomes" id="UP001321473"/>
    </source>
</evidence>
<protein>
    <submittedName>
        <fullName evidence="2">Uncharacterized protein</fullName>
    </submittedName>
</protein>
<name>A0AAQ4EUK7_AMBAM</name>
<feature type="compositionally biased region" description="Basic and acidic residues" evidence="1">
    <location>
        <begin position="97"/>
        <end position="111"/>
    </location>
</feature>
<reference evidence="2 3" key="1">
    <citation type="journal article" date="2023" name="Arcadia Sci">
        <title>De novo assembly of a long-read Amblyomma americanum tick genome.</title>
        <authorList>
            <person name="Chou S."/>
            <person name="Poskanzer K.E."/>
            <person name="Rollins M."/>
            <person name="Thuy-Boun P.S."/>
        </authorList>
    </citation>
    <scope>NUCLEOTIDE SEQUENCE [LARGE SCALE GENOMIC DNA]</scope>
    <source>
        <strain evidence="2">F_SG_1</strain>
        <tissue evidence="2">Salivary glands</tissue>
    </source>
</reference>
<feature type="region of interest" description="Disordered" evidence="1">
    <location>
        <begin position="295"/>
        <end position="322"/>
    </location>
</feature>
<feature type="compositionally biased region" description="Basic and acidic residues" evidence="1">
    <location>
        <begin position="55"/>
        <end position="69"/>
    </location>
</feature>
<feature type="region of interest" description="Disordered" evidence="1">
    <location>
        <begin position="235"/>
        <end position="265"/>
    </location>
</feature>
<comment type="caution">
    <text evidence="2">The sequence shown here is derived from an EMBL/GenBank/DDBJ whole genome shotgun (WGS) entry which is preliminary data.</text>
</comment>
<gene>
    <name evidence="2" type="ORF">V5799_020392</name>
</gene>
<evidence type="ECO:0000313" key="2">
    <source>
        <dbReference type="EMBL" id="KAK8778268.1"/>
    </source>
</evidence>